<dbReference type="SUPFAM" id="SSF52113">
    <property type="entry name" value="BRCT domain"/>
    <property type="match status" value="4"/>
</dbReference>
<evidence type="ECO:0000313" key="3">
    <source>
        <dbReference type="Proteomes" id="UP000053447"/>
    </source>
</evidence>
<protein>
    <recommendedName>
        <fullName evidence="1">BRCT domain-containing protein</fullName>
    </recommendedName>
</protein>
<dbReference type="Pfam" id="PF12738">
    <property type="entry name" value="PTCB-BRCT"/>
    <property type="match status" value="1"/>
</dbReference>
<dbReference type="CDD" id="cd18438">
    <property type="entry name" value="BRCT_BRC1_like_rpt4"/>
    <property type="match status" value="1"/>
</dbReference>
<dbReference type="Pfam" id="PF00533">
    <property type="entry name" value="BRCT"/>
    <property type="match status" value="2"/>
</dbReference>
<dbReference type="GO" id="GO:0006302">
    <property type="term" value="P:double-strand break repair"/>
    <property type="evidence" value="ECO:0007669"/>
    <property type="project" value="TreeGrafter"/>
</dbReference>
<dbReference type="InterPro" id="IPR001357">
    <property type="entry name" value="BRCT_dom"/>
</dbReference>
<feature type="domain" description="BRCT" evidence="1">
    <location>
        <begin position="641"/>
        <end position="705"/>
    </location>
</feature>
<dbReference type="CDD" id="cd18437">
    <property type="entry name" value="BRCT_BRC1_like_rpt3"/>
    <property type="match status" value="1"/>
</dbReference>
<reference evidence="3" key="1">
    <citation type="journal article" date="2016" name="Nat. Commun.">
        <title>Genome analysis of three Pneumocystis species reveals adaptation mechanisms to life exclusively in mammalian hosts.</title>
        <authorList>
            <person name="Ma L."/>
            <person name="Chen Z."/>
            <person name="Huang D.W."/>
            <person name="Kutty G."/>
            <person name="Ishihara M."/>
            <person name="Wang H."/>
            <person name="Abouelleil A."/>
            <person name="Bishop L."/>
            <person name="Davey E."/>
            <person name="Deng R."/>
            <person name="Deng X."/>
            <person name="Fan L."/>
            <person name="Fantoni G."/>
            <person name="Fitzgerald M."/>
            <person name="Gogineni E."/>
            <person name="Goldberg J.M."/>
            <person name="Handley G."/>
            <person name="Hu X."/>
            <person name="Huber C."/>
            <person name="Jiao X."/>
            <person name="Jones K."/>
            <person name="Levin J.Z."/>
            <person name="Liu Y."/>
            <person name="Macdonald P."/>
            <person name="Melnikov A."/>
            <person name="Raley C."/>
            <person name="Sassi M."/>
            <person name="Sherman B.T."/>
            <person name="Song X."/>
            <person name="Sykes S."/>
            <person name="Tran B."/>
            <person name="Walsh L."/>
            <person name="Xia Y."/>
            <person name="Yang J."/>
            <person name="Young S."/>
            <person name="Zeng Q."/>
            <person name="Zheng X."/>
            <person name="Stephens R."/>
            <person name="Nusbaum C."/>
            <person name="Birren B.W."/>
            <person name="Azadi P."/>
            <person name="Lempicki R.A."/>
            <person name="Cuomo C.A."/>
            <person name="Kovacs J.A."/>
        </authorList>
    </citation>
    <scope>NUCLEOTIDE SEQUENCE [LARGE SCALE GENOMIC DNA]</scope>
    <source>
        <strain evidence="3">RU7</strain>
    </source>
</reference>
<proteinExistence type="predicted"/>
<dbReference type="STRING" id="1408657.A0A0W4ZUB1"/>
<feature type="domain" description="BRCT" evidence="1">
    <location>
        <begin position="124"/>
        <end position="217"/>
    </location>
</feature>
<dbReference type="RefSeq" id="XP_018230596.1">
    <property type="nucleotide sequence ID" value="XM_018373428.1"/>
</dbReference>
<dbReference type="Pfam" id="PF16589">
    <property type="entry name" value="BRCT_2"/>
    <property type="match status" value="1"/>
</dbReference>
<feature type="domain" description="BRCT" evidence="1">
    <location>
        <begin position="18"/>
        <end position="97"/>
    </location>
</feature>
<dbReference type="GO" id="GO:1990683">
    <property type="term" value="P:DNA double-strand break attachment to nuclear envelope"/>
    <property type="evidence" value="ECO:0007669"/>
    <property type="project" value="TreeGrafter"/>
</dbReference>
<comment type="caution">
    <text evidence="2">The sequence shown here is derived from an EMBL/GenBank/DDBJ whole genome shotgun (WGS) entry which is preliminary data.</text>
</comment>
<dbReference type="GO" id="GO:0005634">
    <property type="term" value="C:nucleus"/>
    <property type="evidence" value="ECO:0007669"/>
    <property type="project" value="TreeGrafter"/>
</dbReference>
<feature type="domain" description="BRCT" evidence="1">
    <location>
        <begin position="728"/>
        <end position="834"/>
    </location>
</feature>
<dbReference type="GeneID" id="28939683"/>
<dbReference type="OrthoDB" id="342264at2759"/>
<dbReference type="CDD" id="cd00027">
    <property type="entry name" value="BRCT"/>
    <property type="match status" value="1"/>
</dbReference>
<dbReference type="PANTHER" id="PTHR47667">
    <property type="entry name" value="REGULATOR OF TY1 TRANSPOSITION PROTEIN 107"/>
    <property type="match status" value="1"/>
</dbReference>
<evidence type="ECO:0000259" key="1">
    <source>
        <dbReference type="PROSITE" id="PS50172"/>
    </source>
</evidence>
<dbReference type="AlphaFoldDB" id="A0A0W4ZUB1"/>
<dbReference type="eggNOG" id="KOG2043">
    <property type="taxonomic scope" value="Eukaryota"/>
</dbReference>
<organism evidence="2 3">
    <name type="scientific">Pneumocystis jirovecii (strain RU7)</name>
    <name type="common">Human pneumocystis pneumonia agent</name>
    <dbReference type="NCBI Taxonomy" id="1408657"/>
    <lineage>
        <taxon>Eukaryota</taxon>
        <taxon>Fungi</taxon>
        <taxon>Dikarya</taxon>
        <taxon>Ascomycota</taxon>
        <taxon>Taphrinomycotina</taxon>
        <taxon>Pneumocystomycetes</taxon>
        <taxon>Pneumocystaceae</taxon>
        <taxon>Pneumocystis</taxon>
    </lineage>
</organism>
<dbReference type="InterPro" id="IPR053036">
    <property type="entry name" value="CellCycle_DNARepair_Reg"/>
</dbReference>
<dbReference type="CDD" id="cd18436">
    <property type="entry name" value="BRCT_BRC1_like_rpt2"/>
    <property type="match status" value="1"/>
</dbReference>
<dbReference type="Gene3D" id="3.40.50.10190">
    <property type="entry name" value="BRCT domain"/>
    <property type="match status" value="5"/>
</dbReference>
<feature type="domain" description="BRCT" evidence="1">
    <location>
        <begin position="355"/>
        <end position="430"/>
    </location>
</feature>
<dbReference type="PROSITE" id="PS50172">
    <property type="entry name" value="BRCT"/>
    <property type="match status" value="5"/>
</dbReference>
<evidence type="ECO:0000313" key="2">
    <source>
        <dbReference type="EMBL" id="KTW31904.1"/>
    </source>
</evidence>
<dbReference type="InterPro" id="IPR036420">
    <property type="entry name" value="BRCT_dom_sf"/>
</dbReference>
<dbReference type="CDD" id="cd17743">
    <property type="entry name" value="BRCT_BRC1_like_rpt5"/>
    <property type="match status" value="1"/>
</dbReference>
<gene>
    <name evidence="2" type="ORF">T551_01165</name>
</gene>
<dbReference type="PANTHER" id="PTHR47667:SF1">
    <property type="entry name" value="REGULATOR OF TY1 TRANSPOSITION PROTEIN 107"/>
    <property type="match status" value="1"/>
</dbReference>
<keyword evidence="3" id="KW-1185">Reference proteome</keyword>
<accession>A0A0W4ZUB1</accession>
<sequence length="837" mass="95125">MDDTEGAAAAHISRISASESPIFKDTVFFLEKNTPNALDFATLLETHGARRAVLPADWPSLTHVIAADLSGETAYNAYKRGIPVVNTDWIKASIRRRHQQKYFISVDGACLTEIVCSIKYFSADPRHFLTGIVIMCVELPCGDREAIYEGVLALGGQCAKVLSKNVTHIITLHVNHEICKQAMKRPDLGIKIILPQWLGYDDCLKEGRRVEETPYLFPNPSILEVDATSGGSNALLYQDTRDNGKESLRNPLKGVKQILKSKKVLFSNDLKIGQRLRRTLEVIAVNFGATIVSTVEEANVFIGMYREGEYIEAVSRGIVIGNLTWFYWMLVYRTWIKPEKNLLHYPIVRGGLPEMREMIITISNYQGESRQYLEKLIEALGATFTKNMKPSNTHLIIPCKSGQKYMAALEWNIRIVNHLWIEETYAKWKLQSITTPRYIYFSPQTNLMEMVGNTPIDMDTIKFFYQKNCDSTSVKKSPLKESNLLDYSANLSDNDKVSQDSPSISLNMNSASRDFASLHINNDSRLLTPERNSPVKENLSSLHRRKAAVMALEKLHNEVMPDVLLYQKECKRKTTFDPFGDVKNTRKKSKELFVDCENGKDNAVSLGRTPRTKFSAANKNSQDYDIRILVTGYKDWNNQTEKALLALGITTVQDPKDCTHLIASRIQRTQKFLSALAYAPKILSVDWIRMCIKEKKIIDENAYFLIDPESEMKYNFKLAESLKKAGENKCSLFKGYLFQISPGAVSNYNNGIDTVKQIIEANGGVCVSTTSRRNEIEYKDFSIVLISNSLNDRASKQFIEKREETNQVPLIYNMEWVLTTVLRQELKFTDENCLLRE</sequence>
<dbReference type="SMART" id="SM00292">
    <property type="entry name" value="BRCT"/>
    <property type="match status" value="5"/>
</dbReference>
<dbReference type="GO" id="GO:0035361">
    <property type="term" value="C:Cul8-RING ubiquitin ligase complex"/>
    <property type="evidence" value="ECO:0007669"/>
    <property type="project" value="TreeGrafter"/>
</dbReference>
<dbReference type="VEuPathDB" id="FungiDB:T551_01165"/>
<dbReference type="EMBL" id="LFWA01000004">
    <property type="protein sequence ID" value="KTW31904.1"/>
    <property type="molecule type" value="Genomic_DNA"/>
</dbReference>
<name>A0A0W4ZUB1_PNEJ7</name>
<dbReference type="Proteomes" id="UP000053447">
    <property type="component" value="Unassembled WGS sequence"/>
</dbReference>
<dbReference type="Pfam" id="PF16770">
    <property type="entry name" value="RTT107_BRCT_5"/>
    <property type="match status" value="1"/>
</dbReference>